<evidence type="ECO:0000256" key="1">
    <source>
        <dbReference type="ARBA" id="ARBA00004613"/>
    </source>
</evidence>
<dbReference type="GO" id="GO:0005509">
    <property type="term" value="F:calcium ion binding"/>
    <property type="evidence" value="ECO:0007669"/>
    <property type="project" value="InterPro"/>
</dbReference>
<dbReference type="InterPro" id="IPR050557">
    <property type="entry name" value="RTX_toxin/Mannuronan_C5-epim"/>
</dbReference>
<proteinExistence type="predicted"/>
<organism evidence="3 4">
    <name type="scientific">Limimaricola cinnabarinus LL-001</name>
    <dbReference type="NCBI Taxonomy" id="1337093"/>
    <lineage>
        <taxon>Bacteria</taxon>
        <taxon>Pseudomonadati</taxon>
        <taxon>Pseudomonadota</taxon>
        <taxon>Alphaproteobacteria</taxon>
        <taxon>Rhodobacterales</taxon>
        <taxon>Paracoccaceae</taxon>
        <taxon>Limimaricola</taxon>
    </lineage>
</organism>
<dbReference type="Proteomes" id="UP000016566">
    <property type="component" value="Unassembled WGS sequence"/>
</dbReference>
<dbReference type="InterPro" id="IPR001343">
    <property type="entry name" value="Hemolysn_Ca-bd"/>
</dbReference>
<name>U2Z3L6_9RHOB</name>
<dbReference type="Pfam" id="PF00353">
    <property type="entry name" value="HemolysinCabind"/>
    <property type="match status" value="3"/>
</dbReference>
<dbReference type="EMBL" id="BATB01000025">
    <property type="protein sequence ID" value="GAD55975.1"/>
    <property type="molecule type" value="Genomic_DNA"/>
</dbReference>
<gene>
    <name evidence="3" type="ORF">MBELCI_2027</name>
</gene>
<dbReference type="eggNOG" id="COG2931">
    <property type="taxonomic scope" value="Bacteria"/>
</dbReference>
<dbReference type="InterPro" id="IPR011049">
    <property type="entry name" value="Serralysin-like_metalloprot_C"/>
</dbReference>
<dbReference type="Gene3D" id="2.150.10.10">
    <property type="entry name" value="Serralysin-like metalloprotease, C-terminal"/>
    <property type="match status" value="2"/>
</dbReference>
<dbReference type="GO" id="GO:0005576">
    <property type="term" value="C:extracellular region"/>
    <property type="evidence" value="ECO:0007669"/>
    <property type="project" value="UniProtKB-SubCell"/>
</dbReference>
<protein>
    <submittedName>
        <fullName evidence="3">Calcium binding hemolysin protein, putative</fullName>
    </submittedName>
</protein>
<dbReference type="PRINTS" id="PR00313">
    <property type="entry name" value="CABNDNGRPT"/>
</dbReference>
<dbReference type="AlphaFoldDB" id="U2Z3L6"/>
<dbReference type="STRING" id="1337093.MBELCI_2027"/>
<reference evidence="3" key="1">
    <citation type="journal article" date="2013" name="Genome Announc.">
        <title>Draft Genome Sequence of Loktanella cinnabarina LL-001T, Isolated from Deep-Sea Floor Sediment.</title>
        <authorList>
            <person name="Nishi S."/>
            <person name="Tsubouchi T."/>
            <person name="Takaki Y."/>
            <person name="Koyanagi R."/>
            <person name="Satoh N."/>
            <person name="Maruyama T."/>
            <person name="Hatada Y."/>
        </authorList>
    </citation>
    <scope>NUCLEOTIDE SEQUENCE [LARGE SCALE GENOMIC DNA]</scope>
    <source>
        <strain evidence="3">LL-001</strain>
    </source>
</reference>
<keyword evidence="4" id="KW-1185">Reference proteome</keyword>
<evidence type="ECO:0000256" key="2">
    <source>
        <dbReference type="ARBA" id="ARBA00022525"/>
    </source>
</evidence>
<dbReference type="PANTHER" id="PTHR38340:SF1">
    <property type="entry name" value="S-LAYER PROTEIN"/>
    <property type="match status" value="1"/>
</dbReference>
<sequence>MAIQSNQLNSTNIGQDNFVIGTSGADQFTAGYGSDTIDAGNGDDTVYGGIGKDIVRGQNGNDYVNGDNGNDRVRGGEGNDAVFGGGGDDRVFGGWGDDIIAGNSGNDELFGGRPNAGPLPDGMSDDDAFIFDQRDGNDIVWDFNKFGDDKVVLIDGGSYEIIYNASNGHSKLIYGETTVVFKNFELTDDHVATIDFSTGQMSPGASDSLSDNQMQQIMDADPLIM</sequence>
<accession>U2Z3L6</accession>
<dbReference type="SUPFAM" id="SSF51120">
    <property type="entry name" value="beta-Roll"/>
    <property type="match status" value="1"/>
</dbReference>
<evidence type="ECO:0000313" key="3">
    <source>
        <dbReference type="EMBL" id="GAD55975.1"/>
    </source>
</evidence>
<comment type="caution">
    <text evidence="3">The sequence shown here is derived from an EMBL/GenBank/DDBJ whole genome shotgun (WGS) entry which is preliminary data.</text>
</comment>
<evidence type="ECO:0000313" key="4">
    <source>
        <dbReference type="Proteomes" id="UP000016566"/>
    </source>
</evidence>
<keyword evidence="2" id="KW-0964">Secreted</keyword>
<dbReference type="PANTHER" id="PTHR38340">
    <property type="entry name" value="S-LAYER PROTEIN"/>
    <property type="match status" value="1"/>
</dbReference>
<comment type="subcellular location">
    <subcellularLocation>
        <location evidence="1">Secreted</location>
    </subcellularLocation>
</comment>